<dbReference type="Gene3D" id="2.40.50.140">
    <property type="entry name" value="Nucleic acid-binding proteins"/>
    <property type="match status" value="6"/>
</dbReference>
<feature type="region of interest" description="Disordered" evidence="9">
    <location>
        <begin position="574"/>
        <end position="612"/>
    </location>
</feature>
<keyword evidence="2" id="KW-0677">Repeat</keyword>
<dbReference type="PANTHER" id="PTHR10724:SF7">
    <property type="entry name" value="SMALL RIBOSOMAL SUBUNIT PROTEIN BS1C"/>
    <property type="match status" value="1"/>
</dbReference>
<dbReference type="GO" id="GO:0003729">
    <property type="term" value="F:mRNA binding"/>
    <property type="evidence" value="ECO:0007669"/>
    <property type="project" value="UniProtKB-ARBA"/>
</dbReference>
<feature type="domain" description="S1 motif" evidence="10">
    <location>
        <begin position="491"/>
        <end position="560"/>
    </location>
</feature>
<name>A0A1M3KWL1_9BACT</name>
<keyword evidence="4 11" id="KW-0689">Ribosomal protein</keyword>
<dbReference type="NCBIfam" id="TIGR00717">
    <property type="entry name" value="rpsA"/>
    <property type="match status" value="1"/>
</dbReference>
<protein>
    <recommendedName>
        <fullName evidence="7">Small ribosomal subunit protein bS1</fullName>
    </recommendedName>
    <alternativeName>
        <fullName evidence="8">30S ribosomal protein S1</fullName>
    </alternativeName>
</protein>
<keyword evidence="5" id="KW-0687">Ribonucleoprotein</keyword>
<evidence type="ECO:0000256" key="5">
    <source>
        <dbReference type="ARBA" id="ARBA00023274"/>
    </source>
</evidence>
<dbReference type="CDD" id="cd05688">
    <property type="entry name" value="S1_RPS1_repeat_ec3"/>
    <property type="match status" value="1"/>
</dbReference>
<feature type="domain" description="S1 motif" evidence="10">
    <location>
        <begin position="232"/>
        <end position="300"/>
    </location>
</feature>
<comment type="function">
    <text evidence="6">Binds mRNA; thus facilitating recognition of the initiation point. It is needed to translate mRNA with a short Shine-Dalgarno (SD) purine-rich sequence.</text>
</comment>
<evidence type="ECO:0000256" key="3">
    <source>
        <dbReference type="ARBA" id="ARBA00022884"/>
    </source>
</evidence>
<dbReference type="EMBL" id="MKVH01000024">
    <property type="protein sequence ID" value="OJX56861.1"/>
    <property type="molecule type" value="Genomic_DNA"/>
</dbReference>
<evidence type="ECO:0000256" key="2">
    <source>
        <dbReference type="ARBA" id="ARBA00022737"/>
    </source>
</evidence>
<dbReference type="InterPro" id="IPR000110">
    <property type="entry name" value="Ribosomal_bS1"/>
</dbReference>
<dbReference type="GO" id="GO:0006412">
    <property type="term" value="P:translation"/>
    <property type="evidence" value="ECO:0007669"/>
    <property type="project" value="InterPro"/>
</dbReference>
<dbReference type="AlphaFoldDB" id="A0A1M3KWL1"/>
<dbReference type="InterPro" id="IPR035104">
    <property type="entry name" value="Ribosomal_protein_S1-like"/>
</dbReference>
<evidence type="ECO:0000313" key="11">
    <source>
        <dbReference type="EMBL" id="OJX56861.1"/>
    </source>
</evidence>
<dbReference type="FunFam" id="2.40.50.140:FF:000103">
    <property type="entry name" value="protein RRP5 homolog"/>
    <property type="match status" value="1"/>
</dbReference>
<dbReference type="Proteomes" id="UP000184233">
    <property type="component" value="Unassembled WGS sequence"/>
</dbReference>
<dbReference type="InterPro" id="IPR012340">
    <property type="entry name" value="NA-bd_OB-fold"/>
</dbReference>
<evidence type="ECO:0000256" key="4">
    <source>
        <dbReference type="ARBA" id="ARBA00022980"/>
    </source>
</evidence>
<comment type="similarity">
    <text evidence="1">Belongs to the bacterial ribosomal protein bS1 family.</text>
</comment>
<gene>
    <name evidence="11" type="ORF">BGO89_10050</name>
</gene>
<dbReference type="PANTHER" id="PTHR10724">
    <property type="entry name" value="30S RIBOSOMAL PROTEIN S1"/>
    <property type="match status" value="1"/>
</dbReference>
<accession>A0A1M3KWL1</accession>
<comment type="caution">
    <text evidence="11">The sequence shown here is derived from an EMBL/GenBank/DDBJ whole genome shotgun (WGS) entry which is preliminary data.</text>
</comment>
<feature type="domain" description="S1 motif" evidence="10">
    <location>
        <begin position="317"/>
        <end position="387"/>
    </location>
</feature>
<dbReference type="PROSITE" id="PS50126">
    <property type="entry name" value="S1"/>
    <property type="match status" value="6"/>
</dbReference>
<dbReference type="Pfam" id="PF00575">
    <property type="entry name" value="S1"/>
    <property type="match status" value="6"/>
</dbReference>
<dbReference type="GO" id="GO:0022627">
    <property type="term" value="C:cytosolic small ribosomal subunit"/>
    <property type="evidence" value="ECO:0007669"/>
    <property type="project" value="TreeGrafter"/>
</dbReference>
<dbReference type="GO" id="GO:0003735">
    <property type="term" value="F:structural constituent of ribosome"/>
    <property type="evidence" value="ECO:0007669"/>
    <property type="project" value="InterPro"/>
</dbReference>
<dbReference type="FunFam" id="2.40.50.140:FF:000011">
    <property type="entry name" value="30S ribosomal protein S1"/>
    <property type="match status" value="2"/>
</dbReference>
<dbReference type="PRINTS" id="PR00681">
    <property type="entry name" value="RIBOSOMALS1"/>
</dbReference>
<dbReference type="CDD" id="cd05687">
    <property type="entry name" value="S1_RPS1_repeat_ec1_hs1"/>
    <property type="match status" value="1"/>
</dbReference>
<dbReference type="SMART" id="SM00316">
    <property type="entry name" value="S1"/>
    <property type="match status" value="6"/>
</dbReference>
<sequence length="612" mass="67492">MSENMTAAGEDVTMSAVATAAEKPAAPKRTALAAILNGELDNISMDDSSFEALFERSMSKVKEDEMVHGTVVSVTKDEILVDIGFKSLGVVPRSEFVGAELLTAGDTVDVFVEKIEDAQGRLMLSRRRADFMKTWEDILKLYETQQVVPVRILRRIKGGMVVDLLGIEAFLPGSQIDVRPVRDFDAWVGRAIDVRVVKVNHPSENVVVSHKVLLEEQLSEQRGKILGTLEKGLVLEGTVKAISDFGVFVDLGGVDGLVHITDLSWGRVSHPSEIVQLDQTVKVVVLDFDENKKRISLGMKQLTSHPWEQIGEKYEPGTKVRGKVVSLTDYGAFIEIEKGVEGLIHISEMSWTQHVKHPSQMVSLGQQIEAVVLNIDKHDRKLALGMKQLEPDPWSDLMAKYPMNSVHKGTVRNLTNFGVFVELEPGVDGLVHISDLSWTKKIRHPGEFVKKGDELDVIVLSIDSDHRRISLGHKQIGDNPWDVFENTFTVGKETEGTVVRIIDKGVIVELPEGVDGFVPVSQLSFAPVRTIADFFHVGDVLPLRVVEFDKEQKKIVLSAVEFLRGKGTDEITAYNANHPVPNADKYNTDGTASAETSIEDLESSEPVGGDNA</sequence>
<evidence type="ECO:0000256" key="1">
    <source>
        <dbReference type="ARBA" id="ARBA00006767"/>
    </source>
</evidence>
<reference evidence="11" key="1">
    <citation type="submission" date="2016-09" db="EMBL/GenBank/DDBJ databases">
        <title>Genome-resolved meta-omics ties microbial dynamics to process performance in biotechnology for thiocyanate degradation.</title>
        <authorList>
            <person name="Kantor R.S."/>
            <person name="Huddy R.J."/>
            <person name="Iyer R."/>
            <person name="Thomas B.C."/>
            <person name="Brown C.T."/>
            <person name="Anantharaman K."/>
            <person name="Tringe S."/>
            <person name="Hettich R.L."/>
            <person name="Harrison S.T."/>
            <person name="Banfield J.F."/>
        </authorList>
    </citation>
    <scope>NUCLEOTIDE SEQUENCE [LARGE SCALE GENOMIC DNA]</scope>
    <source>
        <strain evidence="11">59-99</strain>
    </source>
</reference>
<proteinExistence type="inferred from homology"/>
<feature type="domain" description="S1 motif" evidence="10">
    <location>
        <begin position="404"/>
        <end position="474"/>
    </location>
</feature>
<dbReference type="FunFam" id="2.40.50.140:FF:000051">
    <property type="entry name" value="RNA-binding transcriptional accessory protein"/>
    <property type="match status" value="1"/>
</dbReference>
<dbReference type="SUPFAM" id="SSF50249">
    <property type="entry name" value="Nucleic acid-binding proteins"/>
    <property type="match status" value="6"/>
</dbReference>
<dbReference type="InterPro" id="IPR050437">
    <property type="entry name" value="Ribos_protein_bS1-like"/>
</dbReference>
<dbReference type="STRING" id="1895771.BGO89_10050"/>
<dbReference type="NCBIfam" id="NF004953">
    <property type="entry name" value="PRK06299.1-3"/>
    <property type="match status" value="1"/>
</dbReference>
<organism evidence="11">
    <name type="scientific">Candidatus Kapaibacterium thiocyanatum</name>
    <dbReference type="NCBI Taxonomy" id="1895771"/>
    <lineage>
        <taxon>Bacteria</taxon>
        <taxon>Pseudomonadati</taxon>
        <taxon>Candidatus Kapaibacteriota</taxon>
        <taxon>Candidatus Kapaibacteriia</taxon>
        <taxon>Candidatus Kapaibacteriales</taxon>
        <taxon>Candidatus Kapaibacteriaceae</taxon>
        <taxon>Candidatus Kapaibacterium</taxon>
    </lineage>
</organism>
<feature type="domain" description="S1 motif" evidence="10">
    <location>
        <begin position="145"/>
        <end position="211"/>
    </location>
</feature>
<dbReference type="CDD" id="cd04465">
    <property type="entry name" value="S1_RPS1_repeat_ec2_hs2"/>
    <property type="match status" value="1"/>
</dbReference>
<evidence type="ECO:0000256" key="6">
    <source>
        <dbReference type="ARBA" id="ARBA00025604"/>
    </source>
</evidence>
<evidence type="ECO:0000256" key="9">
    <source>
        <dbReference type="SAM" id="MobiDB-lite"/>
    </source>
</evidence>
<evidence type="ECO:0000256" key="7">
    <source>
        <dbReference type="ARBA" id="ARBA00035293"/>
    </source>
</evidence>
<feature type="domain" description="S1 motif" evidence="10">
    <location>
        <begin position="64"/>
        <end position="127"/>
    </location>
</feature>
<evidence type="ECO:0000256" key="8">
    <source>
        <dbReference type="ARBA" id="ARBA00035517"/>
    </source>
</evidence>
<evidence type="ECO:0000259" key="10">
    <source>
        <dbReference type="PROSITE" id="PS50126"/>
    </source>
</evidence>
<dbReference type="InterPro" id="IPR003029">
    <property type="entry name" value="S1_domain"/>
</dbReference>
<keyword evidence="3" id="KW-0694">RNA-binding</keyword>